<name>A0A7X0C290_9ACTN</name>
<proteinExistence type="predicted"/>
<keyword evidence="2" id="KW-1185">Reference proteome</keyword>
<dbReference type="Proteomes" id="UP000583800">
    <property type="component" value="Unassembled WGS sequence"/>
</dbReference>
<evidence type="ECO:0000313" key="1">
    <source>
        <dbReference type="EMBL" id="MBB6346823.1"/>
    </source>
</evidence>
<gene>
    <name evidence="1" type="ORF">FHU36_003368</name>
</gene>
<dbReference type="AlphaFoldDB" id="A0A7X0C290"/>
<reference evidence="1 2" key="1">
    <citation type="submission" date="2020-08" db="EMBL/GenBank/DDBJ databases">
        <title>Sequencing the genomes of 1000 actinobacteria strains.</title>
        <authorList>
            <person name="Klenk H.-P."/>
        </authorList>
    </citation>
    <scope>NUCLEOTIDE SEQUENCE [LARGE SCALE GENOMIC DNA]</scope>
    <source>
        <strain evidence="1 2">DSM 45913</strain>
    </source>
</reference>
<organism evidence="1 2">
    <name type="scientific">Nonomuraea muscovyensis</name>
    <dbReference type="NCBI Taxonomy" id="1124761"/>
    <lineage>
        <taxon>Bacteria</taxon>
        <taxon>Bacillati</taxon>
        <taxon>Actinomycetota</taxon>
        <taxon>Actinomycetes</taxon>
        <taxon>Streptosporangiales</taxon>
        <taxon>Streptosporangiaceae</taxon>
        <taxon>Nonomuraea</taxon>
    </lineage>
</organism>
<dbReference type="RefSeq" id="WP_185084885.1">
    <property type="nucleotide sequence ID" value="NZ_JACHJB010000002.1"/>
</dbReference>
<dbReference type="EMBL" id="JACHJB010000002">
    <property type="protein sequence ID" value="MBB6346823.1"/>
    <property type="molecule type" value="Genomic_DNA"/>
</dbReference>
<comment type="caution">
    <text evidence="1">The sequence shown here is derived from an EMBL/GenBank/DDBJ whole genome shotgun (WGS) entry which is preliminary data.</text>
</comment>
<evidence type="ECO:0000313" key="2">
    <source>
        <dbReference type="Proteomes" id="UP000583800"/>
    </source>
</evidence>
<accession>A0A7X0C290</accession>
<sequence length="177" mass="18694">MTKHTITPPVAPILGDTHTCDCGARLDGRMAAELHAAETGQCTVCLGSAEEEVAPGLDRGCTACAATGRRREQITWQLAHAEAEQVITMSVVRGVVAEFDGPFHLSEIADAVRDGLGLPAGRLPVGPRVRDLLLRMQAAGEITMLSAPDELLDGADVVLYRDPQWQRAGTLGSGADL</sequence>
<protein>
    <submittedName>
        <fullName evidence="1">Uncharacterized protein</fullName>
    </submittedName>
</protein>